<protein>
    <submittedName>
        <fullName evidence="1">Uncharacterized protein</fullName>
    </submittedName>
</protein>
<proteinExistence type="predicted"/>
<accession>A0ABN3CHI2</accession>
<comment type="caution">
    <text evidence="1">The sequence shown here is derived from an EMBL/GenBank/DDBJ whole genome shotgun (WGS) entry which is preliminary data.</text>
</comment>
<organism evidence="1 2">
    <name type="scientific">Nonomuraea monospora</name>
    <dbReference type="NCBI Taxonomy" id="568818"/>
    <lineage>
        <taxon>Bacteria</taxon>
        <taxon>Bacillati</taxon>
        <taxon>Actinomycetota</taxon>
        <taxon>Actinomycetes</taxon>
        <taxon>Streptosporangiales</taxon>
        <taxon>Streptosporangiaceae</taxon>
        <taxon>Nonomuraea</taxon>
    </lineage>
</organism>
<dbReference type="EMBL" id="BAAAQX010000010">
    <property type="protein sequence ID" value="GAA2208879.1"/>
    <property type="molecule type" value="Genomic_DNA"/>
</dbReference>
<evidence type="ECO:0000313" key="1">
    <source>
        <dbReference type="EMBL" id="GAA2208879.1"/>
    </source>
</evidence>
<gene>
    <name evidence="1" type="ORF">GCM10009850_043370</name>
</gene>
<reference evidence="1 2" key="1">
    <citation type="journal article" date="2019" name="Int. J. Syst. Evol. Microbiol.">
        <title>The Global Catalogue of Microorganisms (GCM) 10K type strain sequencing project: providing services to taxonomists for standard genome sequencing and annotation.</title>
        <authorList>
            <consortium name="The Broad Institute Genomics Platform"/>
            <consortium name="The Broad Institute Genome Sequencing Center for Infectious Disease"/>
            <person name="Wu L."/>
            <person name="Ma J."/>
        </authorList>
    </citation>
    <scope>NUCLEOTIDE SEQUENCE [LARGE SCALE GENOMIC DNA]</scope>
    <source>
        <strain evidence="1 2">JCM 16114</strain>
    </source>
</reference>
<evidence type="ECO:0000313" key="2">
    <source>
        <dbReference type="Proteomes" id="UP001499843"/>
    </source>
</evidence>
<dbReference type="Proteomes" id="UP001499843">
    <property type="component" value="Unassembled WGS sequence"/>
</dbReference>
<keyword evidence="2" id="KW-1185">Reference proteome</keyword>
<sequence>MRWDEMSKRQRGWLTALAATEVRRPRRLLHVGPVPVSSRRWRPSRRGCFKALGGPIRVRLLSLMGAQEGVACGRQTGCACAT</sequence>
<name>A0ABN3CHI2_9ACTN</name>